<protein>
    <recommendedName>
        <fullName evidence="9">Acetylglutamate kinase</fullName>
        <ecNumber evidence="9">2.7.2.8</ecNumber>
    </recommendedName>
    <alternativeName>
        <fullName evidence="9">N-acetyl-L-glutamate 5-phosphotransferase</fullName>
    </alternativeName>
    <alternativeName>
        <fullName evidence="9">NAG kinase</fullName>
        <shortName evidence="9">NAGK</shortName>
    </alternativeName>
</protein>
<keyword evidence="7 9" id="KW-0067">ATP-binding</keyword>
<dbReference type="STRING" id="504486.SAMN05660703_1297"/>
<feature type="site" description="Transition state stabilizer" evidence="9">
    <location>
        <position position="27"/>
    </location>
</feature>
<dbReference type="GO" id="GO:0005524">
    <property type="term" value="F:ATP binding"/>
    <property type="evidence" value="ECO:0007669"/>
    <property type="project" value="UniProtKB-UniRule"/>
</dbReference>
<feature type="site" description="Transition state stabilizer" evidence="9">
    <location>
        <position position="242"/>
    </location>
</feature>
<keyword evidence="2 9" id="KW-0055">Arginine biosynthesis</keyword>
<evidence type="ECO:0000313" key="12">
    <source>
        <dbReference type="Proteomes" id="UP000192360"/>
    </source>
</evidence>
<dbReference type="InterPro" id="IPR036393">
    <property type="entry name" value="AceGlu_kinase-like_sf"/>
</dbReference>
<dbReference type="OrthoDB" id="9803155at2"/>
<feature type="domain" description="Aspartate/glutamate/uridylate kinase" evidence="10">
    <location>
        <begin position="24"/>
        <end position="259"/>
    </location>
</feature>
<dbReference type="GO" id="GO:0003991">
    <property type="term" value="F:acetylglutamate kinase activity"/>
    <property type="evidence" value="ECO:0007669"/>
    <property type="project" value="UniProtKB-UniRule"/>
</dbReference>
<feature type="binding site" evidence="9">
    <location>
        <position position="81"/>
    </location>
    <ligand>
        <name>substrate</name>
    </ligand>
</feature>
<keyword evidence="3 9" id="KW-0028">Amino-acid biosynthesis</keyword>
<reference evidence="11 12" key="1">
    <citation type="submission" date="2017-04" db="EMBL/GenBank/DDBJ databases">
        <authorList>
            <person name="Afonso C.L."/>
            <person name="Miller P.J."/>
            <person name="Scott M.A."/>
            <person name="Spackman E."/>
            <person name="Goraichik I."/>
            <person name="Dimitrov K.M."/>
            <person name="Suarez D.L."/>
            <person name="Swayne D.E."/>
        </authorList>
    </citation>
    <scope>NUCLEOTIDE SEQUENCE [LARGE SCALE GENOMIC DNA]</scope>
    <source>
        <strain evidence="11 12">DSM 21164</strain>
    </source>
</reference>
<dbReference type="RefSeq" id="WP_084060557.1">
    <property type="nucleotide sequence ID" value="NZ_FWXO01000001.1"/>
</dbReference>
<feature type="binding site" evidence="9">
    <location>
        <begin position="59"/>
        <end position="60"/>
    </location>
    <ligand>
        <name>substrate</name>
    </ligand>
</feature>
<dbReference type="GO" id="GO:0042450">
    <property type="term" value="P:L-arginine biosynthetic process via ornithine"/>
    <property type="evidence" value="ECO:0007669"/>
    <property type="project" value="UniProtKB-UniRule"/>
</dbReference>
<dbReference type="Pfam" id="PF00696">
    <property type="entry name" value="AA_kinase"/>
    <property type="match status" value="1"/>
</dbReference>
<evidence type="ECO:0000256" key="5">
    <source>
        <dbReference type="ARBA" id="ARBA00022741"/>
    </source>
</evidence>
<dbReference type="InterPro" id="IPR001048">
    <property type="entry name" value="Asp/Glu/Uridylate_kinase"/>
</dbReference>
<dbReference type="PANTHER" id="PTHR23342:SF0">
    <property type="entry name" value="N-ACETYLGLUTAMATE SYNTHASE, MITOCHONDRIAL"/>
    <property type="match status" value="1"/>
</dbReference>
<evidence type="ECO:0000256" key="8">
    <source>
        <dbReference type="ARBA" id="ARBA00048141"/>
    </source>
</evidence>
<dbReference type="InterPro" id="IPR037528">
    <property type="entry name" value="ArgB"/>
</dbReference>
<dbReference type="AlphaFoldDB" id="A0A1W1ZAX4"/>
<dbReference type="Gene3D" id="3.40.1160.10">
    <property type="entry name" value="Acetylglutamate kinase-like"/>
    <property type="match status" value="1"/>
</dbReference>
<dbReference type="SUPFAM" id="SSF53633">
    <property type="entry name" value="Carbamate kinase-like"/>
    <property type="match status" value="1"/>
</dbReference>
<organism evidence="11 12">
    <name type="scientific">Cellulophaga tyrosinoxydans</name>
    <dbReference type="NCBI Taxonomy" id="504486"/>
    <lineage>
        <taxon>Bacteria</taxon>
        <taxon>Pseudomonadati</taxon>
        <taxon>Bacteroidota</taxon>
        <taxon>Flavobacteriia</taxon>
        <taxon>Flavobacteriales</taxon>
        <taxon>Flavobacteriaceae</taxon>
        <taxon>Cellulophaga</taxon>
    </lineage>
</organism>
<keyword evidence="5 9" id="KW-0547">Nucleotide-binding</keyword>
<name>A0A1W1ZAX4_9FLAO</name>
<dbReference type="NCBIfam" id="TIGR00761">
    <property type="entry name" value="argB"/>
    <property type="match status" value="1"/>
</dbReference>
<comment type="subcellular location">
    <subcellularLocation>
        <location evidence="9">Cytoplasm</location>
    </subcellularLocation>
</comment>
<evidence type="ECO:0000256" key="9">
    <source>
        <dbReference type="HAMAP-Rule" id="MF_00082"/>
    </source>
</evidence>
<comment type="function">
    <text evidence="9">Catalyzes the ATP-dependent phosphorylation of N-acetyl-L-glutamate.</text>
</comment>
<dbReference type="PIRSF" id="PIRSF000728">
    <property type="entry name" value="NAGK"/>
    <property type="match status" value="1"/>
</dbReference>
<dbReference type="PANTHER" id="PTHR23342">
    <property type="entry name" value="N-ACETYLGLUTAMATE SYNTHASE"/>
    <property type="match status" value="1"/>
</dbReference>
<keyword evidence="4 9" id="KW-0808">Transferase</keyword>
<dbReference type="UniPathway" id="UPA00068">
    <property type="reaction ID" value="UER00107"/>
</dbReference>
<evidence type="ECO:0000259" key="10">
    <source>
        <dbReference type="Pfam" id="PF00696"/>
    </source>
</evidence>
<gene>
    <name evidence="9" type="primary">argB</name>
    <name evidence="11" type="ORF">SAMN05660703_1297</name>
</gene>
<comment type="pathway">
    <text evidence="1 9">Amino-acid biosynthesis; L-arginine biosynthesis; N(2)-acetyl-L-ornithine from L-glutamate: step 2/4.</text>
</comment>
<proteinExistence type="inferred from homology"/>
<comment type="catalytic activity">
    <reaction evidence="8 9">
        <text>N-acetyl-L-glutamate + ATP = N-acetyl-L-glutamyl 5-phosphate + ADP</text>
        <dbReference type="Rhea" id="RHEA:14629"/>
        <dbReference type="ChEBI" id="CHEBI:30616"/>
        <dbReference type="ChEBI" id="CHEBI:44337"/>
        <dbReference type="ChEBI" id="CHEBI:57936"/>
        <dbReference type="ChEBI" id="CHEBI:456216"/>
        <dbReference type="EC" id="2.7.2.8"/>
    </reaction>
</comment>
<evidence type="ECO:0000313" key="11">
    <source>
        <dbReference type="EMBL" id="SMC45108.1"/>
    </source>
</evidence>
<evidence type="ECO:0000256" key="2">
    <source>
        <dbReference type="ARBA" id="ARBA00022571"/>
    </source>
</evidence>
<evidence type="ECO:0000256" key="3">
    <source>
        <dbReference type="ARBA" id="ARBA00022605"/>
    </source>
</evidence>
<comment type="similarity">
    <text evidence="9">Belongs to the acetylglutamate kinase family. ArgB subfamily.</text>
</comment>
<dbReference type="EMBL" id="FWXO01000001">
    <property type="protein sequence ID" value="SMC45108.1"/>
    <property type="molecule type" value="Genomic_DNA"/>
</dbReference>
<dbReference type="CDD" id="cd04238">
    <property type="entry name" value="AAK_NAGK-like"/>
    <property type="match status" value="1"/>
</dbReference>
<sequence>MADNQKNNDNGFLPFGETKRGSLSVVKIGGNVIENTVELDKFLDLFSKIEGPKILVHGGGKLATQLASKLGIQSKLVNGRRITDGQSIDIITMVYGGLTNKSIVAKLQASKCNAIGLSGADGDAIQAHKRPVKDIDYGFVGDIDGINSNLISALLKVGLTPVFCALSHDGKGQILNTNADTIASEIAIGMGKEYDTTLFYCFEKKGVLLDIKDDNSVVKHINSKKYQELLDQKIIADGMLPKLENCYHALHHNVKKVCLGDIGMIKKNADLYTSITL</sequence>
<feature type="binding site" evidence="9">
    <location>
        <position position="176"/>
    </location>
    <ligand>
        <name>substrate</name>
    </ligand>
</feature>
<evidence type="ECO:0000256" key="6">
    <source>
        <dbReference type="ARBA" id="ARBA00022777"/>
    </source>
</evidence>
<dbReference type="Proteomes" id="UP000192360">
    <property type="component" value="Unassembled WGS sequence"/>
</dbReference>
<dbReference type="EC" id="2.7.2.8" evidence="9"/>
<evidence type="ECO:0000256" key="4">
    <source>
        <dbReference type="ARBA" id="ARBA00022679"/>
    </source>
</evidence>
<dbReference type="InterPro" id="IPR004662">
    <property type="entry name" value="AcgluKinase_fam"/>
</dbReference>
<keyword evidence="6 9" id="KW-0418">Kinase</keyword>
<accession>A0A1W1ZAX4</accession>
<evidence type="ECO:0000256" key="1">
    <source>
        <dbReference type="ARBA" id="ARBA00004828"/>
    </source>
</evidence>
<dbReference type="GO" id="GO:0005737">
    <property type="term" value="C:cytoplasm"/>
    <property type="evidence" value="ECO:0007669"/>
    <property type="project" value="UniProtKB-SubCell"/>
</dbReference>
<keyword evidence="9" id="KW-0963">Cytoplasm</keyword>
<keyword evidence="12" id="KW-1185">Reference proteome</keyword>
<dbReference type="HAMAP" id="MF_00082">
    <property type="entry name" value="ArgB"/>
    <property type="match status" value="1"/>
</dbReference>
<evidence type="ECO:0000256" key="7">
    <source>
        <dbReference type="ARBA" id="ARBA00022840"/>
    </source>
</evidence>